<dbReference type="EMBL" id="FQ790279">
    <property type="protein sequence ID" value="CCD46037.1"/>
    <property type="molecule type" value="Genomic_DNA"/>
</dbReference>
<organism evidence="1 2">
    <name type="scientific">Botryotinia fuckeliana (strain T4)</name>
    <name type="common">Noble rot fungus</name>
    <name type="synonym">Botrytis cinerea</name>
    <dbReference type="NCBI Taxonomy" id="999810"/>
    <lineage>
        <taxon>Eukaryota</taxon>
        <taxon>Fungi</taxon>
        <taxon>Dikarya</taxon>
        <taxon>Ascomycota</taxon>
        <taxon>Pezizomycotina</taxon>
        <taxon>Leotiomycetes</taxon>
        <taxon>Helotiales</taxon>
        <taxon>Sclerotiniaceae</taxon>
        <taxon>Botrytis</taxon>
    </lineage>
</organism>
<dbReference type="HOGENOM" id="CLU_2960456_0_0_1"/>
<reference evidence="2" key="1">
    <citation type="journal article" date="2011" name="PLoS Genet.">
        <title>Genomic analysis of the necrotrophic fungal pathogens Sclerotinia sclerotiorum and Botrytis cinerea.</title>
        <authorList>
            <person name="Amselem J."/>
            <person name="Cuomo C.A."/>
            <person name="van Kan J.A."/>
            <person name="Viaud M."/>
            <person name="Benito E.P."/>
            <person name="Couloux A."/>
            <person name="Coutinho P.M."/>
            <person name="de Vries R.P."/>
            <person name="Dyer P.S."/>
            <person name="Fillinger S."/>
            <person name="Fournier E."/>
            <person name="Gout L."/>
            <person name="Hahn M."/>
            <person name="Kohn L."/>
            <person name="Lapalu N."/>
            <person name="Plummer K.M."/>
            <person name="Pradier J.M."/>
            <person name="Quevillon E."/>
            <person name="Sharon A."/>
            <person name="Simon A."/>
            <person name="ten Have A."/>
            <person name="Tudzynski B."/>
            <person name="Tudzynski P."/>
            <person name="Wincker P."/>
            <person name="Andrew M."/>
            <person name="Anthouard V."/>
            <person name="Beever R.E."/>
            <person name="Beffa R."/>
            <person name="Benoit I."/>
            <person name="Bouzid O."/>
            <person name="Brault B."/>
            <person name="Chen Z."/>
            <person name="Choquer M."/>
            <person name="Collemare J."/>
            <person name="Cotton P."/>
            <person name="Danchin E.G."/>
            <person name="Da Silva C."/>
            <person name="Gautier A."/>
            <person name="Giraud C."/>
            <person name="Giraud T."/>
            <person name="Gonzalez C."/>
            <person name="Grossetete S."/>
            <person name="Guldener U."/>
            <person name="Henrissat B."/>
            <person name="Howlett B.J."/>
            <person name="Kodira C."/>
            <person name="Kretschmer M."/>
            <person name="Lappartient A."/>
            <person name="Leroch M."/>
            <person name="Levis C."/>
            <person name="Mauceli E."/>
            <person name="Neuveglise C."/>
            <person name="Oeser B."/>
            <person name="Pearson M."/>
            <person name="Poulain J."/>
            <person name="Poussereau N."/>
            <person name="Quesneville H."/>
            <person name="Rascle C."/>
            <person name="Schumacher J."/>
            <person name="Segurens B."/>
            <person name="Sexton A."/>
            <person name="Silva E."/>
            <person name="Sirven C."/>
            <person name="Soanes D.M."/>
            <person name="Talbot N.J."/>
            <person name="Templeton M."/>
            <person name="Yandava C."/>
            <person name="Yarden O."/>
            <person name="Zeng Q."/>
            <person name="Rollins J.A."/>
            <person name="Lebrun M.H."/>
            <person name="Dickman M."/>
        </authorList>
    </citation>
    <scope>NUCLEOTIDE SEQUENCE [LARGE SCALE GENOMIC DNA]</scope>
    <source>
        <strain evidence="2">T4</strain>
    </source>
</reference>
<proteinExistence type="predicted"/>
<gene>
    <name evidence="1" type="ORF">BofuT4_uP119700.1</name>
</gene>
<evidence type="ECO:0000313" key="2">
    <source>
        <dbReference type="Proteomes" id="UP000008177"/>
    </source>
</evidence>
<evidence type="ECO:0000313" key="1">
    <source>
        <dbReference type="EMBL" id="CCD46037.1"/>
    </source>
</evidence>
<accession>G2Y000</accession>
<name>G2Y000_BOTF4</name>
<dbReference type="AlphaFoldDB" id="G2Y000"/>
<sequence>MEEKDRNSCFSQERSMRILERTFHNAEKNLRFNLPEYSSREPHDLEFQHHQYLTMRPHH</sequence>
<protein>
    <submittedName>
        <fullName evidence="1">Uncharacterized protein</fullName>
    </submittedName>
</protein>
<dbReference type="Proteomes" id="UP000008177">
    <property type="component" value="Unplaced contigs"/>
</dbReference>
<dbReference type="InParanoid" id="G2Y000"/>